<evidence type="ECO:0000259" key="4">
    <source>
        <dbReference type="PROSITE" id="PS50932"/>
    </source>
</evidence>
<dbReference type="SUPFAM" id="SSF53822">
    <property type="entry name" value="Periplasmic binding protein-like I"/>
    <property type="match status" value="1"/>
</dbReference>
<dbReference type="EMBL" id="BSDP01000001">
    <property type="protein sequence ID" value="GLI26604.1"/>
    <property type="molecule type" value="Genomic_DNA"/>
</dbReference>
<dbReference type="AlphaFoldDB" id="A0A9W6CWH8"/>
<dbReference type="PROSITE" id="PS50932">
    <property type="entry name" value="HTH_LACI_2"/>
    <property type="match status" value="1"/>
</dbReference>
<comment type="caution">
    <text evidence="5">The sequence shown here is derived from an EMBL/GenBank/DDBJ whole genome shotgun (WGS) entry which is preliminary data.</text>
</comment>
<gene>
    <name evidence="5" type="ORF">ARHIZOSPH14_08460</name>
</gene>
<feature type="domain" description="HTH lacI-type" evidence="4">
    <location>
        <begin position="10"/>
        <end position="64"/>
    </location>
</feature>
<protein>
    <submittedName>
        <fullName evidence="5">Transcriptional regulator</fullName>
    </submittedName>
</protein>
<dbReference type="RefSeq" id="WP_281882619.1">
    <property type="nucleotide sequence ID" value="NZ_BSDP01000001.1"/>
</dbReference>
<dbReference type="PANTHER" id="PTHR30146">
    <property type="entry name" value="LACI-RELATED TRANSCRIPTIONAL REPRESSOR"/>
    <property type="match status" value="1"/>
</dbReference>
<dbReference type="Pfam" id="PF00356">
    <property type="entry name" value="LacI"/>
    <property type="match status" value="1"/>
</dbReference>
<keyword evidence="1" id="KW-0805">Transcription regulation</keyword>
<dbReference type="SMART" id="SM00354">
    <property type="entry name" value="HTH_LACI"/>
    <property type="match status" value="1"/>
</dbReference>
<keyword evidence="3" id="KW-0804">Transcription</keyword>
<proteinExistence type="predicted"/>
<dbReference type="GO" id="GO:0003700">
    <property type="term" value="F:DNA-binding transcription factor activity"/>
    <property type="evidence" value="ECO:0007669"/>
    <property type="project" value="TreeGrafter"/>
</dbReference>
<reference evidence="5" key="1">
    <citation type="submission" date="2022-12" db="EMBL/GenBank/DDBJ databases">
        <title>Reference genome sequencing for broad-spectrum identification of bacterial and archaeal isolates by mass spectrometry.</title>
        <authorList>
            <person name="Sekiguchi Y."/>
            <person name="Tourlousse D.M."/>
        </authorList>
    </citation>
    <scope>NUCLEOTIDE SEQUENCE</scope>
    <source>
        <strain evidence="5">14</strain>
    </source>
</reference>
<dbReference type="CDD" id="cd06267">
    <property type="entry name" value="PBP1_LacI_sugar_binding-like"/>
    <property type="match status" value="1"/>
</dbReference>
<dbReference type="Proteomes" id="UP001144396">
    <property type="component" value="Unassembled WGS sequence"/>
</dbReference>
<dbReference type="Gene3D" id="3.40.50.2300">
    <property type="match status" value="2"/>
</dbReference>
<evidence type="ECO:0000256" key="3">
    <source>
        <dbReference type="ARBA" id="ARBA00023163"/>
    </source>
</evidence>
<dbReference type="Gene3D" id="1.10.260.40">
    <property type="entry name" value="lambda repressor-like DNA-binding domains"/>
    <property type="match status" value="1"/>
</dbReference>
<keyword evidence="2" id="KW-0238">DNA-binding</keyword>
<dbReference type="InterPro" id="IPR028082">
    <property type="entry name" value="Peripla_BP_I"/>
</dbReference>
<sequence length="342" mass="36323">MTDQLPRRPARISDVARLAGVSLGTVSHALNHPSRVRPATLERVNDAIRELGFVRNANASTLATGRSTNIGMVAIAFGNSMFVDIARGAQRVARNAGYNLLLAGSEDSYDTQGQFVQFFDEARVAGLLLAPMEDSSEHVDRMASHGRPVVLMNYDGPEDACRVVVDNEQVGYLAARHLIERGCRRITVFGGGDQFQPVQLRRRGIARAIEEAGGAVEVDAVTTDGLTPAAGEAAVAPIAAAAPDGRPDGLLCLTDAIAVGAIRGLQAAGVDVPGDMLVMGCDHNTQSWDGDVTLTTVAMRGLEIGETAMGLLLEELTTPASEHAHRRVVVEPRLEVRSSTTR</sequence>
<name>A0A9W6CWH8_9MICO</name>
<evidence type="ECO:0000313" key="5">
    <source>
        <dbReference type="EMBL" id="GLI26604.1"/>
    </source>
</evidence>
<dbReference type="PANTHER" id="PTHR30146:SF109">
    <property type="entry name" value="HTH-TYPE TRANSCRIPTIONAL REGULATOR GALS"/>
    <property type="match status" value="1"/>
</dbReference>
<dbReference type="CDD" id="cd01392">
    <property type="entry name" value="HTH_LacI"/>
    <property type="match status" value="1"/>
</dbReference>
<accession>A0A9W6CWH8</accession>
<evidence type="ECO:0000313" key="6">
    <source>
        <dbReference type="Proteomes" id="UP001144396"/>
    </source>
</evidence>
<organism evidence="5 6">
    <name type="scientific">Agromyces rhizosphaerae</name>
    <dbReference type="NCBI Taxonomy" id="88374"/>
    <lineage>
        <taxon>Bacteria</taxon>
        <taxon>Bacillati</taxon>
        <taxon>Actinomycetota</taxon>
        <taxon>Actinomycetes</taxon>
        <taxon>Micrococcales</taxon>
        <taxon>Microbacteriaceae</taxon>
        <taxon>Agromyces</taxon>
    </lineage>
</organism>
<keyword evidence="6" id="KW-1185">Reference proteome</keyword>
<evidence type="ECO:0000256" key="1">
    <source>
        <dbReference type="ARBA" id="ARBA00023015"/>
    </source>
</evidence>
<evidence type="ECO:0000256" key="2">
    <source>
        <dbReference type="ARBA" id="ARBA00023125"/>
    </source>
</evidence>
<dbReference type="PROSITE" id="PS00356">
    <property type="entry name" value="HTH_LACI_1"/>
    <property type="match status" value="1"/>
</dbReference>
<dbReference type="GO" id="GO:0000976">
    <property type="term" value="F:transcription cis-regulatory region binding"/>
    <property type="evidence" value="ECO:0007669"/>
    <property type="project" value="TreeGrafter"/>
</dbReference>
<dbReference type="Pfam" id="PF13377">
    <property type="entry name" value="Peripla_BP_3"/>
    <property type="match status" value="1"/>
</dbReference>
<dbReference type="InterPro" id="IPR010982">
    <property type="entry name" value="Lambda_DNA-bd_dom_sf"/>
</dbReference>
<dbReference type="InterPro" id="IPR046335">
    <property type="entry name" value="LacI/GalR-like_sensor"/>
</dbReference>
<dbReference type="SUPFAM" id="SSF47413">
    <property type="entry name" value="lambda repressor-like DNA-binding domains"/>
    <property type="match status" value="1"/>
</dbReference>
<dbReference type="InterPro" id="IPR000843">
    <property type="entry name" value="HTH_LacI"/>
</dbReference>